<dbReference type="AlphaFoldDB" id="A0A099KFM1"/>
<feature type="transmembrane region" description="Helical" evidence="7">
    <location>
        <begin position="147"/>
        <end position="165"/>
    </location>
</feature>
<keyword evidence="2" id="KW-0813">Transport</keyword>
<dbReference type="Proteomes" id="UP000029843">
    <property type="component" value="Unassembled WGS sequence"/>
</dbReference>
<feature type="transmembrane region" description="Helical" evidence="7">
    <location>
        <begin position="397"/>
        <end position="416"/>
    </location>
</feature>
<dbReference type="RefSeq" id="WP_033094591.1">
    <property type="nucleotide sequence ID" value="NZ_JQED01000040.1"/>
</dbReference>
<proteinExistence type="predicted"/>
<organism evidence="8 9">
    <name type="scientific">Colwellia psychrerythraea</name>
    <name type="common">Vibrio psychroerythus</name>
    <dbReference type="NCBI Taxonomy" id="28229"/>
    <lineage>
        <taxon>Bacteria</taxon>
        <taxon>Pseudomonadati</taxon>
        <taxon>Pseudomonadota</taxon>
        <taxon>Gammaproteobacteria</taxon>
        <taxon>Alteromonadales</taxon>
        <taxon>Colwelliaceae</taxon>
        <taxon>Colwellia</taxon>
    </lineage>
</organism>
<evidence type="ECO:0000313" key="8">
    <source>
        <dbReference type="EMBL" id="KGJ89564.1"/>
    </source>
</evidence>
<dbReference type="InterPro" id="IPR002528">
    <property type="entry name" value="MATE_fam"/>
</dbReference>
<dbReference type="GO" id="GO:0005886">
    <property type="term" value="C:plasma membrane"/>
    <property type="evidence" value="ECO:0007669"/>
    <property type="project" value="UniProtKB-SubCell"/>
</dbReference>
<feature type="transmembrane region" description="Helical" evidence="7">
    <location>
        <begin position="177"/>
        <end position="196"/>
    </location>
</feature>
<feature type="transmembrane region" description="Helical" evidence="7">
    <location>
        <begin position="333"/>
        <end position="353"/>
    </location>
</feature>
<dbReference type="OrthoDB" id="9806302at2"/>
<dbReference type="NCBIfam" id="TIGR00797">
    <property type="entry name" value="matE"/>
    <property type="match status" value="1"/>
</dbReference>
<evidence type="ECO:0000256" key="2">
    <source>
        <dbReference type="ARBA" id="ARBA00022448"/>
    </source>
</evidence>
<dbReference type="InterPro" id="IPR052031">
    <property type="entry name" value="Membrane_Transporter-Flippase"/>
</dbReference>
<keyword evidence="5 7" id="KW-1133">Transmembrane helix</keyword>
<evidence type="ECO:0000256" key="3">
    <source>
        <dbReference type="ARBA" id="ARBA00022475"/>
    </source>
</evidence>
<dbReference type="Pfam" id="PF01554">
    <property type="entry name" value="MatE"/>
    <property type="match status" value="2"/>
</dbReference>
<evidence type="ECO:0000256" key="1">
    <source>
        <dbReference type="ARBA" id="ARBA00004429"/>
    </source>
</evidence>
<dbReference type="EMBL" id="JQED01000040">
    <property type="protein sequence ID" value="KGJ89564.1"/>
    <property type="molecule type" value="Genomic_DNA"/>
</dbReference>
<dbReference type="GO" id="GO:0015297">
    <property type="term" value="F:antiporter activity"/>
    <property type="evidence" value="ECO:0007669"/>
    <property type="project" value="InterPro"/>
</dbReference>
<feature type="transmembrane region" description="Helical" evidence="7">
    <location>
        <begin position="102"/>
        <end position="123"/>
    </location>
</feature>
<dbReference type="PATRIC" id="fig|28229.4.peg.2905"/>
<dbReference type="InterPro" id="IPR048279">
    <property type="entry name" value="MdtK-like"/>
</dbReference>
<feature type="transmembrane region" description="Helical" evidence="7">
    <location>
        <begin position="202"/>
        <end position="226"/>
    </location>
</feature>
<feature type="transmembrane region" description="Helical" evidence="7">
    <location>
        <begin position="65"/>
        <end position="90"/>
    </location>
</feature>
<feature type="transmembrane region" description="Helical" evidence="7">
    <location>
        <begin position="292"/>
        <end position="312"/>
    </location>
</feature>
<evidence type="ECO:0000256" key="4">
    <source>
        <dbReference type="ARBA" id="ARBA00022692"/>
    </source>
</evidence>
<comment type="caution">
    <text evidence="8">The sequence shown here is derived from an EMBL/GenBank/DDBJ whole genome shotgun (WGS) entry which is preliminary data.</text>
</comment>
<evidence type="ECO:0000256" key="5">
    <source>
        <dbReference type="ARBA" id="ARBA00022989"/>
    </source>
</evidence>
<dbReference type="PANTHER" id="PTHR43549:SF3">
    <property type="entry name" value="MULTIDRUG RESISTANCE PROTEIN YPNP-RELATED"/>
    <property type="match status" value="1"/>
</dbReference>
<keyword evidence="6 7" id="KW-0472">Membrane</keyword>
<sequence>MTKTNTAKHNTKRVNLLEDPVANTLKRMTIPMIYGMVLLMTFNLIDTFFVGLLGTKPLAAISFTFPVTFTVLSLTIGLGIGTSAVIAKYLGKKDTKSAKNAATAALYLAAIIVACLSSIGYFITDPLFTLLGAQPSLLPLIHEYMDIWYIGSVCLIGPMIGNAVLRASGDTKTPSMIMGSAGLINAVLDPIFIFGFGPIPAMGIQGAAIATLISWIFGLAYVLYILTKKHDLIHTSMLPIKELVIACKDILKIGLPAASANMLTPLAAAIMTAIVASYGEAAVAAFGVGSRLESIACLIVLALSMTLPPFISQNFGAGQLHRVETAYKVAIKFILAWQIVIYIIMAVCAHWIASAFSKETDVAELIKLFIWILPLGYGLQGIIILTNSSFNALHKPMIALGLSIVRLFVCYLPLAYLGSLLYGLPGLFAGALFGNIVMAMISYRLFSKEFSQVETASAEQVV</sequence>
<keyword evidence="3" id="KW-1003">Cell membrane</keyword>
<dbReference type="PIRSF" id="PIRSF006603">
    <property type="entry name" value="DinF"/>
    <property type="match status" value="1"/>
</dbReference>
<accession>A0A099KFM1</accession>
<name>A0A099KFM1_COLPS</name>
<dbReference type="CDD" id="cd13149">
    <property type="entry name" value="MATE_like_2"/>
    <property type="match status" value="1"/>
</dbReference>
<evidence type="ECO:0000256" key="7">
    <source>
        <dbReference type="SAM" id="Phobius"/>
    </source>
</evidence>
<feature type="transmembrane region" description="Helical" evidence="7">
    <location>
        <begin position="365"/>
        <end position="385"/>
    </location>
</feature>
<keyword evidence="4 7" id="KW-0812">Transmembrane</keyword>
<gene>
    <name evidence="8" type="ORF">ND2E_3755</name>
</gene>
<comment type="subcellular location">
    <subcellularLocation>
        <location evidence="1">Cell inner membrane</location>
        <topology evidence="1">Multi-pass membrane protein</topology>
    </subcellularLocation>
</comment>
<protein>
    <submittedName>
        <fullName evidence="8">MATE efflux family protein</fullName>
    </submittedName>
</protein>
<evidence type="ECO:0000313" key="9">
    <source>
        <dbReference type="Proteomes" id="UP000029843"/>
    </source>
</evidence>
<feature type="transmembrane region" description="Helical" evidence="7">
    <location>
        <begin position="33"/>
        <end position="53"/>
    </location>
</feature>
<feature type="transmembrane region" description="Helical" evidence="7">
    <location>
        <begin position="422"/>
        <end position="443"/>
    </location>
</feature>
<evidence type="ECO:0000256" key="6">
    <source>
        <dbReference type="ARBA" id="ARBA00023136"/>
    </source>
</evidence>
<dbReference type="GO" id="GO:0042910">
    <property type="term" value="F:xenobiotic transmembrane transporter activity"/>
    <property type="evidence" value="ECO:0007669"/>
    <property type="project" value="InterPro"/>
</dbReference>
<dbReference type="PANTHER" id="PTHR43549">
    <property type="entry name" value="MULTIDRUG RESISTANCE PROTEIN YPNP-RELATED"/>
    <property type="match status" value="1"/>
</dbReference>
<reference evidence="8 9" key="1">
    <citation type="submission" date="2014-08" db="EMBL/GenBank/DDBJ databases">
        <title>Genomic and Phenotypic Diversity of Colwellia psychrerythraea strains from Disparate Marine Basins.</title>
        <authorList>
            <person name="Techtmann S.M."/>
            <person name="Stelling S.C."/>
            <person name="Utturkar S.M."/>
            <person name="Alshibli N."/>
            <person name="Harris A."/>
            <person name="Brown S.D."/>
            <person name="Hazen T.C."/>
        </authorList>
    </citation>
    <scope>NUCLEOTIDE SEQUENCE [LARGE SCALE GENOMIC DNA]</scope>
    <source>
        <strain evidence="8 9">ND2E</strain>
    </source>
</reference>